<accession>A0A7C2VPP4</accession>
<evidence type="ECO:0000256" key="1">
    <source>
        <dbReference type="ARBA" id="ARBA00006540"/>
    </source>
</evidence>
<dbReference type="EMBL" id="DSGT01000012">
    <property type="protein sequence ID" value="HEW53448.1"/>
    <property type="molecule type" value="Genomic_DNA"/>
</dbReference>
<evidence type="ECO:0000256" key="2">
    <source>
        <dbReference type="ARBA" id="ARBA00022730"/>
    </source>
</evidence>
<dbReference type="InterPro" id="IPR000597">
    <property type="entry name" value="Ribosomal_uL3"/>
</dbReference>
<keyword evidence="5 6" id="KW-0687">Ribonucleoprotein</keyword>
<dbReference type="InterPro" id="IPR044892">
    <property type="entry name" value="Ribosomal_L3_dom_3_arc_sf"/>
</dbReference>
<dbReference type="Gene3D" id="2.40.30.10">
    <property type="entry name" value="Translation factors"/>
    <property type="match status" value="1"/>
</dbReference>
<keyword evidence="3 6" id="KW-0694">RNA-binding</keyword>
<comment type="similarity">
    <text evidence="1 6">Belongs to the universal ribosomal protein uL3 family.</text>
</comment>
<dbReference type="Gene3D" id="3.30.1430.10">
    <property type="match status" value="1"/>
</dbReference>
<dbReference type="PANTHER" id="PTHR11363:SF5">
    <property type="entry name" value="LARGE RIBOSOMAL SUBUNIT PROTEIN UL3"/>
    <property type="match status" value="1"/>
</dbReference>
<dbReference type="Pfam" id="PF00297">
    <property type="entry name" value="Ribosomal_L3"/>
    <property type="match status" value="1"/>
</dbReference>
<comment type="caution">
    <text evidence="7">The sequence shown here is derived from an EMBL/GenBank/DDBJ whole genome shotgun (WGS) entry which is preliminary data.</text>
</comment>
<dbReference type="GO" id="GO:0006412">
    <property type="term" value="P:translation"/>
    <property type="evidence" value="ECO:0007669"/>
    <property type="project" value="UniProtKB-UniRule"/>
</dbReference>
<keyword evidence="4 6" id="KW-0689">Ribosomal protein</keyword>
<dbReference type="InterPro" id="IPR045077">
    <property type="entry name" value="L3_arc_euk"/>
</dbReference>
<dbReference type="PANTHER" id="PTHR11363">
    <property type="entry name" value="60S RIBOSOMAL PROTEIN L3-RELATED"/>
    <property type="match status" value="1"/>
</dbReference>
<dbReference type="NCBIfam" id="TIGR03626">
    <property type="entry name" value="L3_arch"/>
    <property type="match status" value="1"/>
</dbReference>
<sequence>MAHRKTHAPRRGNLGLRPRKRAESLVPRIKSWPEIDSNTPKLLAFLGYKVGMTHVIMVDDRPGSITEGKEIVVPVTLVETPPMIPLALRTYTYNSWGALQTFIDVWVSPPEDLEIWRACSTYRPTNDTDKRINQIKDNIDKIAKVSVILAAMPKLAGGLSKKKPDLLEVKIGGKVSTESIIDYAVGILGKPITVDTVFSPGQFVDVIGVTKGKGFQGVIKRFGVKELPRWHKHRKGSRRVGSRSPTMGAMSEVPQAGQMGFHRRTEYNKRILAIGQDGSKLTPSGGWPHYGIIRSWYIMLHGTVPGPAKRPVILRWPIRPPRWVPKEPPVIRYVSLESKISG</sequence>
<gene>
    <name evidence="6" type="primary">rpl3</name>
    <name evidence="7" type="ORF">ENO77_04745</name>
</gene>
<evidence type="ECO:0000313" key="7">
    <source>
        <dbReference type="EMBL" id="HEW53448.1"/>
    </source>
</evidence>
<comment type="function">
    <text evidence="6">One of the primary rRNA binding proteins, it binds directly near the 3'-end of the 23S rRNA, where it nucleates assembly of the 50S subunit.</text>
</comment>
<dbReference type="GO" id="GO:0019843">
    <property type="term" value="F:rRNA binding"/>
    <property type="evidence" value="ECO:0007669"/>
    <property type="project" value="UniProtKB-UniRule"/>
</dbReference>
<evidence type="ECO:0000256" key="5">
    <source>
        <dbReference type="ARBA" id="ARBA00023274"/>
    </source>
</evidence>
<dbReference type="NCBIfam" id="NF003261">
    <property type="entry name" value="PRK04231.1"/>
    <property type="match status" value="1"/>
</dbReference>
<reference evidence="7" key="1">
    <citation type="journal article" date="2020" name="mSystems">
        <title>Genome- and Community-Level Interaction Insights into Carbon Utilization and Element Cycling Functions of Hydrothermarchaeota in Hydrothermal Sediment.</title>
        <authorList>
            <person name="Zhou Z."/>
            <person name="Liu Y."/>
            <person name="Xu W."/>
            <person name="Pan J."/>
            <person name="Luo Z.H."/>
            <person name="Li M."/>
        </authorList>
    </citation>
    <scope>NUCLEOTIDE SEQUENCE [LARGE SCALE GENOMIC DNA]</scope>
    <source>
        <strain evidence="7">SpSt-16</strain>
    </source>
</reference>
<dbReference type="PROSITE" id="PS00474">
    <property type="entry name" value="RIBOSOMAL_L3"/>
    <property type="match status" value="1"/>
</dbReference>
<keyword evidence="2 6" id="KW-0699">rRNA-binding</keyword>
<dbReference type="Gene3D" id="4.10.960.10">
    <property type="entry name" value="Ribosomal protein L3, domain 3"/>
    <property type="match status" value="1"/>
</dbReference>
<dbReference type="HAMAP" id="MF_01325_A">
    <property type="entry name" value="Ribosomal_uL3_A"/>
    <property type="match status" value="1"/>
</dbReference>
<protein>
    <recommendedName>
        <fullName evidence="6">Large ribosomal subunit protein uL3</fullName>
    </recommendedName>
</protein>
<evidence type="ECO:0000256" key="4">
    <source>
        <dbReference type="ARBA" id="ARBA00022980"/>
    </source>
</evidence>
<dbReference type="InterPro" id="IPR019928">
    <property type="entry name" value="Ribosomal_uL3_arc"/>
</dbReference>
<organism evidence="7">
    <name type="scientific">Ignisphaera aggregans</name>
    <dbReference type="NCBI Taxonomy" id="334771"/>
    <lineage>
        <taxon>Archaea</taxon>
        <taxon>Thermoproteota</taxon>
        <taxon>Thermoprotei</taxon>
        <taxon>Desulfurococcales</taxon>
        <taxon>Desulfurococcaceae</taxon>
        <taxon>Ignisphaera</taxon>
    </lineage>
</organism>
<dbReference type="GO" id="GO:0022625">
    <property type="term" value="C:cytosolic large ribosomal subunit"/>
    <property type="evidence" value="ECO:0007669"/>
    <property type="project" value="UniProtKB-UniRule"/>
</dbReference>
<dbReference type="InterPro" id="IPR019926">
    <property type="entry name" value="Ribosomal_uL3_CS"/>
</dbReference>
<dbReference type="SUPFAM" id="SSF50447">
    <property type="entry name" value="Translation proteins"/>
    <property type="match status" value="1"/>
</dbReference>
<comment type="subunit">
    <text evidence="6">Part of the 50S ribosomal subunit. Forms a cluster with proteins L14 and L24e.</text>
</comment>
<dbReference type="GO" id="GO:0003735">
    <property type="term" value="F:structural constituent of ribosome"/>
    <property type="evidence" value="ECO:0007669"/>
    <property type="project" value="UniProtKB-UniRule"/>
</dbReference>
<evidence type="ECO:0000256" key="6">
    <source>
        <dbReference type="HAMAP-Rule" id="MF_01325"/>
    </source>
</evidence>
<name>A0A7C2VPP4_9CREN</name>
<dbReference type="InterPro" id="IPR009000">
    <property type="entry name" value="Transl_B-barrel_sf"/>
</dbReference>
<proteinExistence type="inferred from homology"/>
<evidence type="ECO:0000256" key="3">
    <source>
        <dbReference type="ARBA" id="ARBA00022884"/>
    </source>
</evidence>
<dbReference type="AlphaFoldDB" id="A0A7C2VPP4"/>